<evidence type="ECO:0000313" key="6">
    <source>
        <dbReference type="EMBL" id="STD82404.1"/>
    </source>
</evidence>
<dbReference type="EMBL" id="UFYW01000001">
    <property type="protein sequence ID" value="STD82404.1"/>
    <property type="molecule type" value="Genomic_DNA"/>
</dbReference>
<dbReference type="EMBL" id="CP050485">
    <property type="protein sequence ID" value="QOG27399.1"/>
    <property type="molecule type" value="Genomic_DNA"/>
</dbReference>
<evidence type="ECO:0000313" key="4">
    <source>
        <dbReference type="EMBL" id="MXS26371.1"/>
    </source>
</evidence>
<reference evidence="5 9" key="3">
    <citation type="submission" date="2020-03" db="EMBL/GenBank/DDBJ databases">
        <title>Characterization of ganglioside-mimicking enterococci.</title>
        <authorList>
            <person name="Patry R.T."/>
            <person name="Nothaft H."/>
            <person name="Bridger R."/>
            <person name="Shajahan A."/>
            <person name="Huynh S."/>
            <person name="Sanchez S."/>
            <person name="Azadi P."/>
            <person name="Cooper K."/>
            <person name="Miller W.G."/>
            <person name="Parker C.T."/>
            <person name="Wells L."/>
            <person name="Szymanski C.M."/>
        </authorList>
    </citation>
    <scope>NUCLEOTIDE SEQUENCE [LARGE SCALE GENOMIC DNA]</scope>
    <source>
        <strain evidence="5 9">EGM181</strain>
    </source>
</reference>
<dbReference type="CDD" id="cd03392">
    <property type="entry name" value="PAP2_like_2"/>
    <property type="match status" value="1"/>
</dbReference>
<feature type="transmembrane region" description="Helical" evidence="1">
    <location>
        <begin position="53"/>
        <end position="78"/>
    </location>
</feature>
<dbReference type="PANTHER" id="PTHR14969">
    <property type="entry name" value="SPHINGOSINE-1-PHOSPHATE PHOSPHOHYDROLASE"/>
    <property type="match status" value="1"/>
</dbReference>
<dbReference type="EMBL" id="JARPZN010000005">
    <property type="protein sequence ID" value="MDT2690497.1"/>
    <property type="molecule type" value="Genomic_DNA"/>
</dbReference>
<dbReference type="Pfam" id="PF01569">
    <property type="entry name" value="PAP2"/>
    <property type="match status" value="1"/>
</dbReference>
<dbReference type="AlphaFoldDB" id="A0A366U7M9"/>
<dbReference type="InterPro" id="IPR036938">
    <property type="entry name" value="PAP2/HPO_sf"/>
</dbReference>
<keyword evidence="7" id="KW-1185">Reference proteome</keyword>
<reference evidence="4 8" key="2">
    <citation type="submission" date="2019-04" db="EMBL/GenBank/DDBJ databases">
        <title>Step-wise assembly of the neonatal virome modulated by breast feeding.</title>
        <authorList>
            <person name="Liang G."/>
            <person name="Bushman F."/>
        </authorList>
    </citation>
    <scope>NUCLEOTIDE SEQUENCE [LARGE SCALE GENOMIC DNA]</scope>
    <source>
        <strain evidence="4 8">E3404</strain>
    </source>
</reference>
<dbReference type="Proteomes" id="UP001183682">
    <property type="component" value="Unassembled WGS sequence"/>
</dbReference>
<dbReference type="PANTHER" id="PTHR14969:SF13">
    <property type="entry name" value="AT30094P"/>
    <property type="match status" value="1"/>
</dbReference>
<dbReference type="RefSeq" id="WP_003126728.1">
    <property type="nucleotide sequence ID" value="NZ_CAAKOE010000083.1"/>
</dbReference>
<keyword evidence="1" id="KW-1133">Transmembrane helix</keyword>
<dbReference type="Proteomes" id="UP000439965">
    <property type="component" value="Unassembled WGS sequence"/>
</dbReference>
<proteinExistence type="predicted"/>
<dbReference type="GO" id="GO:0042392">
    <property type="term" value="F:sphingosine-1-phosphate phosphatase activity"/>
    <property type="evidence" value="ECO:0007669"/>
    <property type="project" value="TreeGrafter"/>
</dbReference>
<evidence type="ECO:0000313" key="3">
    <source>
        <dbReference type="EMBL" id="MDT2690497.1"/>
    </source>
</evidence>
<evidence type="ECO:0000313" key="7">
    <source>
        <dbReference type="Proteomes" id="UP000254807"/>
    </source>
</evidence>
<evidence type="ECO:0000259" key="2">
    <source>
        <dbReference type="SMART" id="SM00014"/>
    </source>
</evidence>
<organism evidence="4 8">
    <name type="scientific">Enterococcus gallinarum</name>
    <dbReference type="NCBI Taxonomy" id="1353"/>
    <lineage>
        <taxon>Bacteria</taxon>
        <taxon>Bacillati</taxon>
        <taxon>Bacillota</taxon>
        <taxon>Bacilli</taxon>
        <taxon>Lactobacillales</taxon>
        <taxon>Enterococcaceae</taxon>
        <taxon>Enterococcus</taxon>
    </lineage>
</organism>
<feature type="domain" description="Phosphatidic acid phosphatase type 2/haloperoxidase" evidence="2">
    <location>
        <begin position="87"/>
        <end position="195"/>
    </location>
</feature>
<dbReference type="InterPro" id="IPR000326">
    <property type="entry name" value="PAP2/HPO"/>
</dbReference>
<reference evidence="3" key="4">
    <citation type="submission" date="2023-03" db="EMBL/GenBank/DDBJ databases">
        <authorList>
            <person name="Shen W."/>
            <person name="Cai J."/>
        </authorList>
    </citation>
    <scope>NUCLEOTIDE SEQUENCE</scope>
    <source>
        <strain evidence="3">K69-2</strain>
    </source>
</reference>
<sequence>MFNRTRRMTVSLSFIALFFLLTILVLHQPHWFQRMDRLFWNLPQMRTALGDQIMLGIASTATILPITGLFLLLGIYLWKKQQRVWAIWGIGNLIVVSGIGQVMKWLIQRPRPVLEAGMVRDSYSFPSGHTLLAVTLVTTCLLFTRFLFKKKGLLAILGGSFILLVIFSRFYLGVHYPSDTLASICLASGITLMTYEWTERILTSKSNNLSDKFKQRRRP</sequence>
<dbReference type="SUPFAM" id="SSF48317">
    <property type="entry name" value="Acid phosphatase/Vanadium-dependent haloperoxidase"/>
    <property type="match status" value="1"/>
</dbReference>
<reference evidence="6 7" key="1">
    <citation type="submission" date="2018-06" db="EMBL/GenBank/DDBJ databases">
        <authorList>
            <consortium name="Pathogen Informatics"/>
            <person name="Doyle S."/>
        </authorList>
    </citation>
    <scope>NUCLEOTIDE SEQUENCE [LARGE SCALE GENOMIC DNA]</scope>
    <source>
        <strain evidence="6 7">NCTC12360</strain>
    </source>
</reference>
<keyword evidence="1" id="KW-0812">Transmembrane</keyword>
<dbReference type="Proteomes" id="UP000254807">
    <property type="component" value="Unassembled WGS sequence"/>
</dbReference>
<feature type="transmembrane region" description="Helical" evidence="1">
    <location>
        <begin position="153"/>
        <end position="174"/>
    </location>
</feature>
<evidence type="ECO:0000313" key="9">
    <source>
        <dbReference type="Proteomes" id="UP000516696"/>
    </source>
</evidence>
<feature type="transmembrane region" description="Helical" evidence="1">
    <location>
        <begin position="127"/>
        <end position="148"/>
    </location>
</feature>
<name>A0A366U7M9_ENTGA</name>
<evidence type="ECO:0000313" key="8">
    <source>
        <dbReference type="Proteomes" id="UP000439965"/>
    </source>
</evidence>
<dbReference type="Gene3D" id="1.20.144.10">
    <property type="entry name" value="Phosphatidic acid phosphatase type 2/haloperoxidase"/>
    <property type="match status" value="2"/>
</dbReference>
<gene>
    <name evidence="5" type="ORF">EGM181_09150</name>
    <name evidence="4" type="ORF">GTI89_09900</name>
    <name evidence="6" type="ORF">NCTC12360_00829</name>
    <name evidence="3" type="ORF">P7E30_09820</name>
</gene>
<dbReference type="Proteomes" id="UP000516696">
    <property type="component" value="Chromosome"/>
</dbReference>
<keyword evidence="1" id="KW-0472">Membrane</keyword>
<feature type="transmembrane region" description="Helical" evidence="1">
    <location>
        <begin position="85"/>
        <end position="107"/>
    </location>
</feature>
<dbReference type="SMART" id="SM00014">
    <property type="entry name" value="acidPPc"/>
    <property type="match status" value="1"/>
</dbReference>
<dbReference type="EMBL" id="WVTI01000007">
    <property type="protein sequence ID" value="MXS26371.1"/>
    <property type="molecule type" value="Genomic_DNA"/>
</dbReference>
<dbReference type="OrthoDB" id="27330at2"/>
<accession>A0A366U7M9</accession>
<evidence type="ECO:0000256" key="1">
    <source>
        <dbReference type="SAM" id="Phobius"/>
    </source>
</evidence>
<evidence type="ECO:0000313" key="5">
    <source>
        <dbReference type="EMBL" id="QOG27399.1"/>
    </source>
</evidence>
<protein>
    <submittedName>
        <fullName evidence="6">Cell-envelope associated acid phosphatase</fullName>
    </submittedName>
    <submittedName>
        <fullName evidence="4">Phosphatase PAP2 family protein</fullName>
    </submittedName>
</protein>